<feature type="region of interest" description="Disordered" evidence="1">
    <location>
        <begin position="493"/>
        <end position="546"/>
    </location>
</feature>
<accession>A0A8H4QU00</accession>
<feature type="compositionally biased region" description="Basic and acidic residues" evidence="1">
    <location>
        <begin position="402"/>
        <end position="417"/>
    </location>
</feature>
<protein>
    <submittedName>
        <fullName evidence="2">Uncharacterized protein</fullName>
    </submittedName>
</protein>
<organism evidence="2 3">
    <name type="scientific">Agrocybe pediades</name>
    <dbReference type="NCBI Taxonomy" id="84607"/>
    <lineage>
        <taxon>Eukaryota</taxon>
        <taxon>Fungi</taxon>
        <taxon>Dikarya</taxon>
        <taxon>Basidiomycota</taxon>
        <taxon>Agaricomycotina</taxon>
        <taxon>Agaricomycetes</taxon>
        <taxon>Agaricomycetidae</taxon>
        <taxon>Agaricales</taxon>
        <taxon>Agaricineae</taxon>
        <taxon>Strophariaceae</taxon>
        <taxon>Agrocybe</taxon>
    </lineage>
</organism>
<sequence length="681" mass="71475">MSNIVNAILGNSKSDTESGAGGTDNTSSGQSFIRNPMKQRHSATMQEAQRIRSEGDNILGQNVSGPDSGFTHIGARDNSHSGYGGSNQGRDSYGRDTASYGIAQGYAQSQDRSAENAYASNSYPTSSAAGGSGMSRGTAKEQVLPRGSQYVQGVTYASNVNSNIGITPGCAQSQDRSADNAYASNTYPTSSAAGGNGMNRGTGNGQALPRGTQYVQIPTSAGPQGNVDSLGGIDQSQRLTTSSSPTRPLRDNTQNVSTSPTSSSRLARISDEGHHHHNTSQQRPNVESLSYGVEHRHHHSIDDSTFDTTINPTTGHHYGTSGTVIGHYENPDVRTTSSTTSSDVYGGTGLRDDISGGSIHNTSSSFEHGAGIHAKQFSREARFADTGVGKTTIINAPVSSGRTERYESQFDVDERSSSELPPPVSPSNEPVDLKAKSRNLASTSTSQGVKFDTPSTTATKTSTRTSGGLHDHNIGEGLAVGCPACVASRDRASSQTQTSQTLSSQVPTSQPKTTTSQAQTTQSQTQQTSQNQAFQVPPPGPTIMTTTTDTKVEEMPSPLHLRPGETVVEKETRVHRGIAPTDKKAGHTTQTTTNTFEREGDKDKSPNKGNLKRHSGGGLSRILSPTTTAGKGGGIEGTGKESMADKMMGNTEKTAGRLVFNADKVNHGEATAAGHLNPAKN</sequence>
<feature type="compositionally biased region" description="Polar residues" evidence="1">
    <location>
        <begin position="213"/>
        <end position="227"/>
    </location>
</feature>
<feature type="region of interest" description="Disordered" evidence="1">
    <location>
        <begin position="395"/>
        <end position="474"/>
    </location>
</feature>
<feature type="compositionally biased region" description="Basic and acidic residues" evidence="1">
    <location>
        <begin position="596"/>
        <end position="606"/>
    </location>
</feature>
<dbReference type="AlphaFoldDB" id="A0A8H4QU00"/>
<feature type="region of interest" description="Disordered" evidence="1">
    <location>
        <begin position="581"/>
        <end position="644"/>
    </location>
</feature>
<feature type="compositionally biased region" description="Gly residues" evidence="1">
    <location>
        <begin position="194"/>
        <end position="204"/>
    </location>
</feature>
<name>A0A8H4QU00_9AGAR</name>
<dbReference type="EMBL" id="JAACJL010000030">
    <property type="protein sequence ID" value="KAF4617359.1"/>
    <property type="molecule type" value="Genomic_DNA"/>
</dbReference>
<keyword evidence="3" id="KW-1185">Reference proteome</keyword>
<feature type="compositionally biased region" description="Polar residues" evidence="1">
    <location>
        <begin position="23"/>
        <end position="33"/>
    </location>
</feature>
<feature type="compositionally biased region" description="Polar residues" evidence="1">
    <location>
        <begin position="234"/>
        <end position="265"/>
    </location>
</feature>
<feature type="compositionally biased region" description="Polar residues" evidence="1">
    <location>
        <begin position="1"/>
        <end position="13"/>
    </location>
</feature>
<feature type="region of interest" description="Disordered" evidence="1">
    <location>
        <begin position="171"/>
        <end position="265"/>
    </location>
</feature>
<reference evidence="2 3" key="1">
    <citation type="submission" date="2019-12" db="EMBL/GenBank/DDBJ databases">
        <authorList>
            <person name="Floudas D."/>
            <person name="Bentzer J."/>
            <person name="Ahren D."/>
            <person name="Johansson T."/>
            <person name="Persson P."/>
            <person name="Tunlid A."/>
        </authorList>
    </citation>
    <scope>NUCLEOTIDE SEQUENCE [LARGE SCALE GENOMIC DNA]</scope>
    <source>
        <strain evidence="2 3">CBS 102.39</strain>
    </source>
</reference>
<comment type="caution">
    <text evidence="2">The sequence shown here is derived from an EMBL/GenBank/DDBJ whole genome shotgun (WGS) entry which is preliminary data.</text>
</comment>
<feature type="compositionally biased region" description="Polar residues" evidence="1">
    <location>
        <begin position="182"/>
        <end position="193"/>
    </location>
</feature>
<evidence type="ECO:0000313" key="3">
    <source>
        <dbReference type="Proteomes" id="UP000521872"/>
    </source>
</evidence>
<feature type="compositionally biased region" description="Polar residues" evidence="1">
    <location>
        <begin position="439"/>
        <end position="448"/>
    </location>
</feature>
<dbReference type="Proteomes" id="UP000521872">
    <property type="component" value="Unassembled WGS sequence"/>
</dbReference>
<feature type="compositionally biased region" description="Low complexity" evidence="1">
    <location>
        <begin position="493"/>
        <end position="532"/>
    </location>
</feature>
<feature type="region of interest" description="Disordered" evidence="1">
    <location>
        <begin position="1"/>
        <end position="143"/>
    </location>
</feature>
<feature type="compositionally biased region" description="Low complexity" evidence="1">
    <location>
        <begin position="453"/>
        <end position="466"/>
    </location>
</feature>
<evidence type="ECO:0000256" key="1">
    <source>
        <dbReference type="SAM" id="MobiDB-lite"/>
    </source>
</evidence>
<evidence type="ECO:0000313" key="2">
    <source>
        <dbReference type="EMBL" id="KAF4617359.1"/>
    </source>
</evidence>
<gene>
    <name evidence="2" type="ORF">D9613_006150</name>
</gene>
<proteinExistence type="predicted"/>